<evidence type="ECO:0000313" key="2">
    <source>
        <dbReference type="EMBL" id="QHT82265.1"/>
    </source>
</evidence>
<name>A0A6C0HQ76_9ZZZZ</name>
<proteinExistence type="predicted"/>
<dbReference type="EMBL" id="MN739997">
    <property type="protein sequence ID" value="QHT82265.1"/>
    <property type="molecule type" value="Genomic_DNA"/>
</dbReference>
<evidence type="ECO:0000256" key="1">
    <source>
        <dbReference type="SAM" id="MobiDB-lite"/>
    </source>
</evidence>
<feature type="compositionally biased region" description="Basic residues" evidence="1">
    <location>
        <begin position="89"/>
        <end position="116"/>
    </location>
</feature>
<accession>A0A6C0HQ76</accession>
<feature type="region of interest" description="Disordered" evidence="1">
    <location>
        <begin position="81"/>
        <end position="116"/>
    </location>
</feature>
<dbReference type="AlphaFoldDB" id="A0A6C0HQ76"/>
<sequence length="116" mass="13039">MKITISLPERVDPPENSKFVRSTRGKKYYTVEVKGDKVNKGALTNLSDLFSGFSINTKLEEPRVFEAKNANEINKIIADFGGLSMGGGKRNRTNRGKRKSSKSSSLKKHKKTRKHK</sequence>
<organism evidence="2">
    <name type="scientific">viral metagenome</name>
    <dbReference type="NCBI Taxonomy" id="1070528"/>
    <lineage>
        <taxon>unclassified sequences</taxon>
        <taxon>metagenomes</taxon>
        <taxon>organismal metagenomes</taxon>
    </lineage>
</organism>
<reference evidence="2" key="1">
    <citation type="journal article" date="2020" name="Nature">
        <title>Giant virus diversity and host interactions through global metagenomics.</title>
        <authorList>
            <person name="Schulz F."/>
            <person name="Roux S."/>
            <person name="Paez-Espino D."/>
            <person name="Jungbluth S."/>
            <person name="Walsh D.A."/>
            <person name="Denef V.J."/>
            <person name="McMahon K.D."/>
            <person name="Konstantinidis K.T."/>
            <person name="Eloe-Fadrosh E.A."/>
            <person name="Kyrpides N.C."/>
            <person name="Woyke T."/>
        </authorList>
    </citation>
    <scope>NUCLEOTIDE SEQUENCE</scope>
    <source>
        <strain evidence="2">GVMAG-M-3300023184-161</strain>
    </source>
</reference>
<protein>
    <submittedName>
        <fullName evidence="2">Uncharacterized protein</fullName>
    </submittedName>
</protein>